<dbReference type="Gene3D" id="2.120.10.30">
    <property type="entry name" value="TolB, C-terminal domain"/>
    <property type="match status" value="1"/>
</dbReference>
<protein>
    <submittedName>
        <fullName evidence="3">PQQ-dependent sugar dehydrogenase</fullName>
        <ecNumber evidence="3">1.1.5.-</ecNumber>
    </submittedName>
</protein>
<keyword evidence="3" id="KW-0560">Oxidoreductase</keyword>
<gene>
    <name evidence="3" type="ORF">ACFQPE_08000</name>
</gene>
<dbReference type="EC" id="1.1.5.-" evidence="3"/>
<dbReference type="PROSITE" id="PS51257">
    <property type="entry name" value="PROKAR_LIPOPROTEIN"/>
    <property type="match status" value="1"/>
</dbReference>
<reference evidence="3 4" key="1">
    <citation type="journal article" date="2019" name="Int. J. Syst. Evol. Microbiol.">
        <title>The Global Catalogue of Microorganisms (GCM) 10K type strain sequencing project: providing services to taxonomists for standard genome sequencing and annotation.</title>
        <authorList>
            <consortium name="The Broad Institute Genomics Platform"/>
            <consortium name="The Broad Institute Genome Sequencing Center for Infectious Disease"/>
            <person name="Wu L."/>
            <person name="Ma J."/>
        </authorList>
    </citation>
    <scope>NUCLEOTIDE SEQUENCE [LARGE SCALE GENOMIC DNA]</scope>
    <source>
        <strain evidence="3 4">PSR21</strain>
    </source>
</reference>
<name>A0ABD6A8P4_9EURY</name>
<sequence length="370" mass="38931">MNRRRYLGATAGVVAGLTGCLDALDAPGDDSDGDGGDDGSPSVTAGDQRVVAETVAAGLEVPWGVAYRDGVLHLTERPGRVVRVADGRRQVVADLADSTAAEGEGGLLGLAFHPDDPDAATAYQTYDDGGLTNRIIALDAADGWSFEPLFDGIPGAPIHDGGRLLVRDGSLYATTGDAADEATAQDVDSLGGKVLRLTLDGEPHPDNPFGGAVFTYGHRNPQGLALLGGELYSTEHGPDTDDEINRLEAGGNYGWPEATGPSDSPEFVDPLASYTPTIAPGGAVVYPEDGAIEAWRGDLLFGTLVGQHLHRSRIRGDEVTEDERLFEGTFGRLRTTFIGADGHLHVVTSNRDGRGDPREGDDRIVRVRPE</sequence>
<organism evidence="3 4">
    <name type="scientific">Halomarina halobia</name>
    <dbReference type="NCBI Taxonomy" id="3033386"/>
    <lineage>
        <taxon>Archaea</taxon>
        <taxon>Methanobacteriati</taxon>
        <taxon>Methanobacteriota</taxon>
        <taxon>Stenosarchaea group</taxon>
        <taxon>Halobacteria</taxon>
        <taxon>Halobacteriales</taxon>
        <taxon>Natronomonadaceae</taxon>
        <taxon>Halomarina</taxon>
    </lineage>
</organism>
<dbReference type="Pfam" id="PF07995">
    <property type="entry name" value="GSDH"/>
    <property type="match status" value="1"/>
</dbReference>
<accession>A0ABD6A8P4</accession>
<dbReference type="PANTHER" id="PTHR19328">
    <property type="entry name" value="HEDGEHOG-INTERACTING PROTEIN"/>
    <property type="match status" value="1"/>
</dbReference>
<proteinExistence type="predicted"/>
<comment type="caution">
    <text evidence="3">The sequence shown here is derived from an EMBL/GenBank/DDBJ whole genome shotgun (WGS) entry which is preliminary data.</text>
</comment>
<dbReference type="GO" id="GO:0016491">
    <property type="term" value="F:oxidoreductase activity"/>
    <property type="evidence" value="ECO:0007669"/>
    <property type="project" value="UniProtKB-KW"/>
</dbReference>
<evidence type="ECO:0000259" key="2">
    <source>
        <dbReference type="Pfam" id="PF07995"/>
    </source>
</evidence>
<dbReference type="InterPro" id="IPR011042">
    <property type="entry name" value="6-blade_b-propeller_TolB-like"/>
</dbReference>
<dbReference type="AlphaFoldDB" id="A0ABD6A8P4"/>
<feature type="region of interest" description="Disordered" evidence="1">
    <location>
        <begin position="25"/>
        <end position="47"/>
    </location>
</feature>
<evidence type="ECO:0000313" key="3">
    <source>
        <dbReference type="EMBL" id="MFC7316732.1"/>
    </source>
</evidence>
<dbReference type="InterPro" id="IPR012938">
    <property type="entry name" value="Glc/Sorbosone_DH"/>
</dbReference>
<dbReference type="InterPro" id="IPR011041">
    <property type="entry name" value="Quinoprot_gluc/sorb_DH_b-prop"/>
</dbReference>
<dbReference type="SUPFAM" id="SSF50952">
    <property type="entry name" value="Soluble quinoprotein glucose dehydrogenase"/>
    <property type="match status" value="1"/>
</dbReference>
<evidence type="ECO:0000313" key="4">
    <source>
        <dbReference type="Proteomes" id="UP001596547"/>
    </source>
</evidence>
<dbReference type="RefSeq" id="WP_276304005.1">
    <property type="nucleotide sequence ID" value="NZ_CP119992.1"/>
</dbReference>
<feature type="domain" description="Glucose/Sorbosone dehydrogenase" evidence="2">
    <location>
        <begin position="59"/>
        <end position="354"/>
    </location>
</feature>
<evidence type="ECO:0000256" key="1">
    <source>
        <dbReference type="SAM" id="MobiDB-lite"/>
    </source>
</evidence>
<dbReference type="GeneID" id="79316616"/>
<feature type="compositionally biased region" description="Acidic residues" evidence="1">
    <location>
        <begin position="27"/>
        <end position="37"/>
    </location>
</feature>
<dbReference type="PANTHER" id="PTHR19328:SF13">
    <property type="entry name" value="HIPL1 PROTEIN"/>
    <property type="match status" value="1"/>
</dbReference>
<dbReference type="Proteomes" id="UP001596547">
    <property type="component" value="Unassembled WGS sequence"/>
</dbReference>
<dbReference type="EMBL" id="JBHTBF010000002">
    <property type="protein sequence ID" value="MFC7316732.1"/>
    <property type="molecule type" value="Genomic_DNA"/>
</dbReference>
<keyword evidence="4" id="KW-1185">Reference proteome</keyword>